<reference evidence="2 3" key="1">
    <citation type="submission" date="2018-11" db="EMBL/GenBank/DDBJ databases">
        <title>Genome sequence and assembly of Colletotrichum spinosum.</title>
        <authorList>
            <person name="Gan P."/>
            <person name="Shirasu K."/>
        </authorList>
    </citation>
    <scope>NUCLEOTIDE SEQUENCE [LARGE SCALE GENOMIC DNA]</scope>
    <source>
        <strain evidence="2 3">CBS 515.97</strain>
    </source>
</reference>
<sequence length="190" mass="21504">MSSSRRSGGSHHHRSSKSSSSSSKKSKSVQNSNQQLIESLETHRVNTLTGLCRIERVAATCDEDEAAAFNGPMTSAWNYYVNSNQLLSEMRGLTPNYPLCGEIIYDAQALVHDDPESNRSWNLAWLILDKIEKQDMVRSYAAAEAAKLEMWGGREPTAQEAGQLAQCFEYEWNQAMNKMLRHWVVPPCWY</sequence>
<proteinExistence type="predicted"/>
<dbReference type="AlphaFoldDB" id="A0A4R8Q5V1"/>
<protein>
    <submittedName>
        <fullName evidence="2">Uncharacterized protein</fullName>
    </submittedName>
</protein>
<evidence type="ECO:0000256" key="1">
    <source>
        <dbReference type="SAM" id="MobiDB-lite"/>
    </source>
</evidence>
<gene>
    <name evidence="2" type="ORF">C8035_v011553</name>
</gene>
<keyword evidence="3" id="KW-1185">Reference proteome</keyword>
<feature type="region of interest" description="Disordered" evidence="1">
    <location>
        <begin position="1"/>
        <end position="33"/>
    </location>
</feature>
<accession>A0A4R8Q5V1</accession>
<organism evidence="2 3">
    <name type="scientific">Colletotrichum spinosum</name>
    <dbReference type="NCBI Taxonomy" id="1347390"/>
    <lineage>
        <taxon>Eukaryota</taxon>
        <taxon>Fungi</taxon>
        <taxon>Dikarya</taxon>
        <taxon>Ascomycota</taxon>
        <taxon>Pezizomycotina</taxon>
        <taxon>Sordariomycetes</taxon>
        <taxon>Hypocreomycetidae</taxon>
        <taxon>Glomerellales</taxon>
        <taxon>Glomerellaceae</taxon>
        <taxon>Colletotrichum</taxon>
        <taxon>Colletotrichum orbiculare species complex</taxon>
    </lineage>
</organism>
<evidence type="ECO:0000313" key="2">
    <source>
        <dbReference type="EMBL" id="TDZ33598.1"/>
    </source>
</evidence>
<comment type="caution">
    <text evidence="2">The sequence shown here is derived from an EMBL/GenBank/DDBJ whole genome shotgun (WGS) entry which is preliminary data.</text>
</comment>
<dbReference type="Proteomes" id="UP000295083">
    <property type="component" value="Unassembled WGS sequence"/>
</dbReference>
<name>A0A4R8Q5V1_9PEZI</name>
<dbReference type="EMBL" id="QAPG01000062">
    <property type="protein sequence ID" value="TDZ33598.1"/>
    <property type="molecule type" value="Genomic_DNA"/>
</dbReference>
<evidence type="ECO:0000313" key="3">
    <source>
        <dbReference type="Proteomes" id="UP000295083"/>
    </source>
</evidence>